<dbReference type="EMBL" id="ML743559">
    <property type="protein sequence ID" value="KAE8140991.1"/>
    <property type="molecule type" value="Genomic_DNA"/>
</dbReference>
<dbReference type="Proteomes" id="UP000325672">
    <property type="component" value="Unassembled WGS sequence"/>
</dbReference>
<dbReference type="PANTHER" id="PTHR42101:SF1">
    <property type="entry name" value="LOW TEMPERATURE REQUIREMENT A"/>
    <property type="match status" value="1"/>
</dbReference>
<feature type="transmembrane region" description="Helical" evidence="1">
    <location>
        <begin position="79"/>
        <end position="103"/>
    </location>
</feature>
<sequence>MMRMPFFYFQPLRRTSHTDGTAHRRESIPFIETPIDGNHGTRLHRHFDATPIELFFDLFFVANLSTFTATHEIHNVEALGAYIGFLGVIWFTWLQVTLFDIRFARDSVFERTCKAIQLAAMVGFASAGTRFTTRVRDENVWAFQSLSLFLGGSRILLALQYTVNNVVFLRKRMKPAAKGVSIIAATLFVSSLIYLGMFYIFGVQDGIRSYIWTVWFALFGLEMWVIMGVSCVTPGIGLQDTHLNVRMGLLTLIIIGEGVISVTRIVNRTVRPGGWTKWSFVHILGVTTNVYFLWQAYYDLSPRGMLGKYSQQLWAQLHFPFHVALVLLLEGSQILALTLDITLKLTYLEETIMFACEEPRPRPGIAIGLLRNTIEDMEINYSRGAIKEKMAIDAILEDLPNHPLCPGAKVIGFFITNDRLNDLVGNVTAALFSSMGIIPSEETNIGQLTSSQLLRMYMELLGFVYIYFFIVASLVMFLFAAFAVLARRHNFYISIRITTRIILGVILASLVSFVGKFALAYDFMTSPAILYAFTFALLTVFGVDRVLDLYESHHETNMNLEDAGKRSHSDSS</sequence>
<feature type="transmembrane region" description="Helical" evidence="1">
    <location>
        <begin position="497"/>
        <end position="518"/>
    </location>
</feature>
<keyword evidence="3" id="KW-1185">Reference proteome</keyword>
<feature type="transmembrane region" description="Helical" evidence="1">
    <location>
        <begin position="524"/>
        <end position="543"/>
    </location>
</feature>
<protein>
    <submittedName>
        <fullName evidence="2">Uncharacterized protein</fullName>
    </submittedName>
</protein>
<feature type="transmembrane region" description="Helical" evidence="1">
    <location>
        <begin position="248"/>
        <end position="266"/>
    </location>
</feature>
<feature type="transmembrane region" description="Helical" evidence="1">
    <location>
        <begin position="180"/>
        <end position="202"/>
    </location>
</feature>
<organism evidence="2 3">
    <name type="scientific">Aspergillus pseudotamarii</name>
    <dbReference type="NCBI Taxonomy" id="132259"/>
    <lineage>
        <taxon>Eukaryota</taxon>
        <taxon>Fungi</taxon>
        <taxon>Dikarya</taxon>
        <taxon>Ascomycota</taxon>
        <taxon>Pezizomycotina</taxon>
        <taxon>Eurotiomycetes</taxon>
        <taxon>Eurotiomycetidae</taxon>
        <taxon>Eurotiales</taxon>
        <taxon>Aspergillaceae</taxon>
        <taxon>Aspergillus</taxon>
        <taxon>Aspergillus subgen. Circumdati</taxon>
    </lineage>
</organism>
<keyword evidence="1" id="KW-1133">Transmembrane helix</keyword>
<reference evidence="2 3" key="1">
    <citation type="submission" date="2019-04" db="EMBL/GenBank/DDBJ databases">
        <title>Friends and foes A comparative genomics study of 23 Aspergillus species from section Flavi.</title>
        <authorList>
            <consortium name="DOE Joint Genome Institute"/>
            <person name="Kjaerbolling I."/>
            <person name="Vesth T."/>
            <person name="Frisvad J.C."/>
            <person name="Nybo J.L."/>
            <person name="Theobald S."/>
            <person name="Kildgaard S."/>
            <person name="Isbrandt T."/>
            <person name="Kuo A."/>
            <person name="Sato A."/>
            <person name="Lyhne E.K."/>
            <person name="Kogle M.E."/>
            <person name="Wiebenga A."/>
            <person name="Kun R.S."/>
            <person name="Lubbers R.J."/>
            <person name="Makela M.R."/>
            <person name="Barry K."/>
            <person name="Chovatia M."/>
            <person name="Clum A."/>
            <person name="Daum C."/>
            <person name="Haridas S."/>
            <person name="He G."/>
            <person name="LaButti K."/>
            <person name="Lipzen A."/>
            <person name="Mondo S."/>
            <person name="Riley R."/>
            <person name="Salamov A."/>
            <person name="Simmons B.A."/>
            <person name="Magnuson J.K."/>
            <person name="Henrissat B."/>
            <person name="Mortensen U.H."/>
            <person name="Larsen T.O."/>
            <person name="Devries R.P."/>
            <person name="Grigoriev I.V."/>
            <person name="Machida M."/>
            <person name="Baker S.E."/>
            <person name="Andersen M.R."/>
        </authorList>
    </citation>
    <scope>NUCLEOTIDE SEQUENCE [LARGE SCALE GENOMIC DNA]</scope>
    <source>
        <strain evidence="2 3">CBS 117625</strain>
    </source>
</reference>
<keyword evidence="1" id="KW-0472">Membrane</keyword>
<dbReference type="PANTHER" id="PTHR42101">
    <property type="entry name" value="CHROMOSOME 16, WHOLE GENOME SHOTGUN SEQUENCE"/>
    <property type="match status" value="1"/>
</dbReference>
<evidence type="ECO:0000313" key="3">
    <source>
        <dbReference type="Proteomes" id="UP000325672"/>
    </source>
</evidence>
<evidence type="ECO:0000313" key="2">
    <source>
        <dbReference type="EMBL" id="KAE8140991.1"/>
    </source>
</evidence>
<proteinExistence type="predicted"/>
<dbReference type="InterPro" id="IPR010640">
    <property type="entry name" value="Low_temperature_requirement_A"/>
</dbReference>
<evidence type="ECO:0000256" key="1">
    <source>
        <dbReference type="SAM" id="Phobius"/>
    </source>
</evidence>
<accession>A0A5N6T457</accession>
<dbReference type="RefSeq" id="XP_031917054.1">
    <property type="nucleotide sequence ID" value="XM_032052755.1"/>
</dbReference>
<gene>
    <name evidence="2" type="ORF">BDV38DRAFT_218625</name>
</gene>
<feature type="transmembrane region" description="Helical" evidence="1">
    <location>
        <begin position="278"/>
        <end position="298"/>
    </location>
</feature>
<dbReference type="AlphaFoldDB" id="A0A5N6T457"/>
<keyword evidence="1" id="KW-0812">Transmembrane</keyword>
<feature type="transmembrane region" description="Helical" evidence="1">
    <location>
        <begin position="139"/>
        <end position="159"/>
    </location>
</feature>
<name>A0A5N6T457_ASPPS</name>
<feature type="transmembrane region" description="Helical" evidence="1">
    <location>
        <begin position="214"/>
        <end position="236"/>
    </location>
</feature>
<dbReference type="Pfam" id="PF06772">
    <property type="entry name" value="LtrA"/>
    <property type="match status" value="1"/>
</dbReference>
<dbReference type="OrthoDB" id="3177213at2759"/>
<dbReference type="GeneID" id="43636965"/>
<feature type="transmembrane region" description="Helical" evidence="1">
    <location>
        <begin position="464"/>
        <end position="485"/>
    </location>
</feature>